<gene>
    <name evidence="9" type="ORF">Mgra_00005920</name>
</gene>
<comment type="subcellular location">
    <subcellularLocation>
        <location evidence="1">Membrane</location>
        <topology evidence="1">Multi-pass membrane protein</topology>
    </subcellularLocation>
</comment>
<feature type="transmembrane region" description="Helical" evidence="8">
    <location>
        <begin position="137"/>
        <end position="156"/>
    </location>
</feature>
<reference evidence="9" key="1">
    <citation type="journal article" date="2020" name="Ecol. Evol.">
        <title>Genome structure and content of the rice root-knot nematode (Meloidogyne graminicola).</title>
        <authorList>
            <person name="Phan N.T."/>
            <person name="Danchin E.G.J."/>
            <person name="Klopp C."/>
            <person name="Perfus-Barbeoch L."/>
            <person name="Kozlowski D.K."/>
            <person name="Koutsovoulos G.D."/>
            <person name="Lopez-Roques C."/>
            <person name="Bouchez O."/>
            <person name="Zahm M."/>
            <person name="Besnard G."/>
            <person name="Bellafiore S."/>
        </authorList>
    </citation>
    <scope>NUCLEOTIDE SEQUENCE</scope>
    <source>
        <strain evidence="9">VN-18</strain>
    </source>
</reference>
<feature type="transmembrane region" description="Helical" evidence="8">
    <location>
        <begin position="86"/>
        <end position="106"/>
    </location>
</feature>
<dbReference type="OrthoDB" id="196957at2759"/>
<feature type="compositionally biased region" description="Polar residues" evidence="7">
    <location>
        <begin position="59"/>
        <end position="72"/>
    </location>
</feature>
<evidence type="ECO:0000256" key="7">
    <source>
        <dbReference type="SAM" id="MobiDB-lite"/>
    </source>
</evidence>
<proteinExistence type="inferred from homology"/>
<evidence type="ECO:0000313" key="10">
    <source>
        <dbReference type="Proteomes" id="UP000605970"/>
    </source>
</evidence>
<evidence type="ECO:0000256" key="3">
    <source>
        <dbReference type="ARBA" id="ARBA00022692"/>
    </source>
</evidence>
<evidence type="ECO:0000256" key="2">
    <source>
        <dbReference type="ARBA" id="ARBA00009706"/>
    </source>
</evidence>
<keyword evidence="3 8" id="KW-0812">Transmembrane</keyword>
<keyword evidence="6" id="KW-0325">Glycoprotein</keyword>
<evidence type="ECO:0000256" key="8">
    <source>
        <dbReference type="SAM" id="Phobius"/>
    </source>
</evidence>
<dbReference type="GO" id="GO:0016020">
    <property type="term" value="C:membrane"/>
    <property type="evidence" value="ECO:0007669"/>
    <property type="project" value="UniProtKB-SubCell"/>
</dbReference>
<evidence type="ECO:0000256" key="1">
    <source>
        <dbReference type="ARBA" id="ARBA00004141"/>
    </source>
</evidence>
<name>A0A8S9ZN79_9BILA</name>
<evidence type="ECO:0000313" key="9">
    <source>
        <dbReference type="EMBL" id="KAF7634672.1"/>
    </source>
</evidence>
<organism evidence="9 10">
    <name type="scientific">Meloidogyne graminicola</name>
    <dbReference type="NCBI Taxonomy" id="189291"/>
    <lineage>
        <taxon>Eukaryota</taxon>
        <taxon>Metazoa</taxon>
        <taxon>Ecdysozoa</taxon>
        <taxon>Nematoda</taxon>
        <taxon>Chromadorea</taxon>
        <taxon>Rhabditida</taxon>
        <taxon>Tylenchina</taxon>
        <taxon>Tylenchomorpha</taxon>
        <taxon>Tylenchoidea</taxon>
        <taxon>Meloidogynidae</taxon>
        <taxon>Meloidogyninae</taxon>
        <taxon>Meloidogyne</taxon>
    </lineage>
</organism>
<comment type="caution">
    <text evidence="9">The sequence shown here is derived from an EMBL/GenBank/DDBJ whole genome shotgun (WGS) entry which is preliminary data.</text>
</comment>
<feature type="transmembrane region" description="Helical" evidence="8">
    <location>
        <begin position="12"/>
        <end position="31"/>
    </location>
</feature>
<dbReference type="PANTHER" id="PTHR13624:SF6">
    <property type="entry name" value="EMEI"/>
    <property type="match status" value="1"/>
</dbReference>
<evidence type="ECO:0008006" key="11">
    <source>
        <dbReference type="Google" id="ProtNLM"/>
    </source>
</evidence>
<feature type="transmembrane region" description="Helical" evidence="8">
    <location>
        <begin position="279"/>
        <end position="304"/>
    </location>
</feature>
<feature type="transmembrane region" description="Helical" evidence="8">
    <location>
        <begin position="366"/>
        <end position="387"/>
    </location>
</feature>
<evidence type="ECO:0000256" key="6">
    <source>
        <dbReference type="ARBA" id="ARBA00023180"/>
    </source>
</evidence>
<dbReference type="Proteomes" id="UP000605970">
    <property type="component" value="Unassembled WGS sequence"/>
</dbReference>
<keyword evidence="4 8" id="KW-1133">Transmembrane helix</keyword>
<sequence length="400" mass="46690">MAIFATIFNKIQSYFGLCNYFVFKGLYYYLLESSLFNRNKQHKEQPKITKKTKGSSTSQINNKISSTEKQQQQLNKDKDRLLRVPFFDSIIWTFNYSCFALIIFILSDLYNFSRHILSKLFIFEKIFFEGLDLNASLIWTFCALILQINVLLNIAFEKLTVVELFPERNTLVCASGFLFFTFLKFNLKMLFLHFSFLSPIGIFLLFLRPIVDQILETQIINYEQLKSLRLLLLFLNFNSKNKCSKTFLQTFLDKPKNIINEYSFKNMKEEERQKKIANYASYACTAALQYYMPITIILSIGLLLKNFGKKKKVVLSLVADISFYSLLPEQYFGKIEQKSLPILSKQNDQKSIILNILFSKELHEPLWTLALTNLIFGQIIICLFGVLMRKTMGGGRDGKR</sequence>
<dbReference type="PANTHER" id="PTHR13624">
    <property type="entry name" value="RE42071P"/>
    <property type="match status" value="1"/>
</dbReference>
<dbReference type="AlphaFoldDB" id="A0A8S9ZN79"/>
<accession>A0A8S9ZN79</accession>
<evidence type="ECO:0000256" key="5">
    <source>
        <dbReference type="ARBA" id="ARBA00023136"/>
    </source>
</evidence>
<keyword evidence="5 8" id="KW-0472">Membrane</keyword>
<dbReference type="InterPro" id="IPR019395">
    <property type="entry name" value="Transmembrane_161A/B"/>
</dbReference>
<feature type="region of interest" description="Disordered" evidence="7">
    <location>
        <begin position="42"/>
        <end position="72"/>
    </location>
</feature>
<keyword evidence="10" id="KW-1185">Reference proteome</keyword>
<feature type="transmembrane region" description="Helical" evidence="8">
    <location>
        <begin position="191"/>
        <end position="211"/>
    </location>
</feature>
<comment type="similarity">
    <text evidence="2">Belongs to the TMEM161 family.</text>
</comment>
<dbReference type="EMBL" id="JABEBT010000053">
    <property type="protein sequence ID" value="KAF7634672.1"/>
    <property type="molecule type" value="Genomic_DNA"/>
</dbReference>
<evidence type="ECO:0000256" key="4">
    <source>
        <dbReference type="ARBA" id="ARBA00022989"/>
    </source>
</evidence>
<protein>
    <recommendedName>
        <fullName evidence="11">Transmembrane protein</fullName>
    </recommendedName>
</protein>
<dbReference type="Pfam" id="PF10268">
    <property type="entry name" value="Tmemb_161AB"/>
    <property type="match status" value="2"/>
</dbReference>